<evidence type="ECO:0000313" key="2">
    <source>
        <dbReference type="EMBL" id="CAG2257597.1"/>
    </source>
</evidence>
<reference evidence="2" key="1">
    <citation type="submission" date="2021-03" db="EMBL/GenBank/DDBJ databases">
        <authorList>
            <person name="Bekaert M."/>
        </authorList>
    </citation>
    <scope>NUCLEOTIDE SEQUENCE</scope>
</reference>
<feature type="region of interest" description="Disordered" evidence="1">
    <location>
        <begin position="163"/>
        <end position="183"/>
    </location>
</feature>
<dbReference type="OrthoDB" id="6094696at2759"/>
<accession>A0A8S3VS24</accession>
<organism evidence="2 3">
    <name type="scientific">Mytilus edulis</name>
    <name type="common">Blue mussel</name>
    <dbReference type="NCBI Taxonomy" id="6550"/>
    <lineage>
        <taxon>Eukaryota</taxon>
        <taxon>Metazoa</taxon>
        <taxon>Spiralia</taxon>
        <taxon>Lophotrochozoa</taxon>
        <taxon>Mollusca</taxon>
        <taxon>Bivalvia</taxon>
        <taxon>Autobranchia</taxon>
        <taxon>Pteriomorphia</taxon>
        <taxon>Mytilida</taxon>
        <taxon>Mytiloidea</taxon>
        <taxon>Mytilidae</taxon>
        <taxon>Mytilinae</taxon>
        <taxon>Mytilus</taxon>
    </lineage>
</organism>
<protein>
    <submittedName>
        <fullName evidence="2">Uncharacterized protein</fullName>
    </submittedName>
</protein>
<name>A0A8S3VS24_MYTED</name>
<feature type="compositionally biased region" description="Low complexity" evidence="1">
    <location>
        <begin position="173"/>
        <end position="183"/>
    </location>
</feature>
<dbReference type="Proteomes" id="UP000683360">
    <property type="component" value="Unassembled WGS sequence"/>
</dbReference>
<evidence type="ECO:0000256" key="1">
    <source>
        <dbReference type="SAM" id="MobiDB-lite"/>
    </source>
</evidence>
<proteinExistence type="predicted"/>
<dbReference type="EMBL" id="CAJPWZ010003331">
    <property type="protein sequence ID" value="CAG2257597.1"/>
    <property type="molecule type" value="Genomic_DNA"/>
</dbReference>
<dbReference type="AlphaFoldDB" id="A0A8S3VS24"/>
<evidence type="ECO:0000313" key="3">
    <source>
        <dbReference type="Proteomes" id="UP000683360"/>
    </source>
</evidence>
<keyword evidence="3" id="KW-1185">Reference proteome</keyword>
<sequence>MKEKKLKVELEGTILERLKGRLNEEYKQKNKGVKTSAKEDKRKWYNMMTEDAEKAAENGRSKGLYNITKILTEEDIYLAEIIIHEIDLGECTVAEVKRAPKKTQNGNSAGIIKAISATNGSQSPCTATATNRPTAEESLWMRALDRHHANLQNNEQTCPVADDAEGTERNATSPGPSISASSQSKKIFKFMQHTTDTHQEEDLYTLQCAFLEKELEKNTLQVDLLRKLLSKYDSLDSDALELLSVLGQ</sequence>
<gene>
    <name evidence="2" type="ORF">MEDL_68877</name>
</gene>
<comment type="caution">
    <text evidence="2">The sequence shown here is derived from an EMBL/GenBank/DDBJ whole genome shotgun (WGS) entry which is preliminary data.</text>
</comment>